<evidence type="ECO:0000256" key="3">
    <source>
        <dbReference type="ARBA" id="ARBA00022692"/>
    </source>
</evidence>
<feature type="region of interest" description="Disordered" evidence="7">
    <location>
        <begin position="310"/>
        <end position="333"/>
    </location>
</feature>
<evidence type="ECO:0000256" key="7">
    <source>
        <dbReference type="SAM" id="MobiDB-lite"/>
    </source>
</evidence>
<dbReference type="OMA" id="QAISFRQ"/>
<keyword evidence="3 8" id="KW-0812">Transmembrane</keyword>
<dbReference type="GO" id="GO:0015267">
    <property type="term" value="F:channel activity"/>
    <property type="evidence" value="ECO:0007669"/>
    <property type="project" value="InterPro"/>
</dbReference>
<organism evidence="9">
    <name type="scientific">Oryza punctata</name>
    <name type="common">Red rice</name>
    <dbReference type="NCBI Taxonomy" id="4537"/>
    <lineage>
        <taxon>Eukaryota</taxon>
        <taxon>Viridiplantae</taxon>
        <taxon>Streptophyta</taxon>
        <taxon>Embryophyta</taxon>
        <taxon>Tracheophyta</taxon>
        <taxon>Spermatophyta</taxon>
        <taxon>Magnoliopsida</taxon>
        <taxon>Liliopsida</taxon>
        <taxon>Poales</taxon>
        <taxon>Poaceae</taxon>
        <taxon>BOP clade</taxon>
        <taxon>Oryzoideae</taxon>
        <taxon>Oryzeae</taxon>
        <taxon>Oryzinae</taxon>
        <taxon>Oryza</taxon>
    </lineage>
</organism>
<dbReference type="InterPro" id="IPR034294">
    <property type="entry name" value="Aquaporin_transptr"/>
</dbReference>
<feature type="transmembrane region" description="Helical" evidence="8">
    <location>
        <begin position="462"/>
        <end position="483"/>
    </location>
</feature>
<reference evidence="9" key="2">
    <citation type="submission" date="2018-05" db="EMBL/GenBank/DDBJ databases">
        <title>OpunRS2 (Oryza punctata Reference Sequence Version 2).</title>
        <authorList>
            <person name="Zhang J."/>
            <person name="Kudrna D."/>
            <person name="Lee S."/>
            <person name="Talag J."/>
            <person name="Welchert J."/>
            <person name="Wing R.A."/>
        </authorList>
    </citation>
    <scope>NUCLEOTIDE SEQUENCE [LARGE SCALE GENOMIC DNA]</scope>
</reference>
<keyword evidence="6 8" id="KW-0472">Membrane</keyword>
<dbReference type="Pfam" id="PF00230">
    <property type="entry name" value="MIP"/>
    <property type="match status" value="3"/>
</dbReference>
<evidence type="ECO:0000313" key="9">
    <source>
        <dbReference type="EnsemblPlants" id="OPUNC08G02810.1"/>
    </source>
</evidence>
<feature type="transmembrane region" description="Helical" evidence="8">
    <location>
        <begin position="654"/>
        <end position="677"/>
    </location>
</feature>
<feature type="transmembrane region" description="Helical" evidence="8">
    <location>
        <begin position="349"/>
        <end position="368"/>
    </location>
</feature>
<dbReference type="Gramene" id="OPUNC08G02810.1">
    <property type="protein sequence ID" value="OPUNC08G02810.1"/>
    <property type="gene ID" value="OPUNC08G02810"/>
</dbReference>
<name>A0A0E0LR91_ORYPU</name>
<feature type="compositionally biased region" description="Basic and acidic residues" evidence="7">
    <location>
        <begin position="1"/>
        <end position="10"/>
    </location>
</feature>
<dbReference type="GO" id="GO:0016020">
    <property type="term" value="C:membrane"/>
    <property type="evidence" value="ECO:0007669"/>
    <property type="project" value="UniProtKB-SubCell"/>
</dbReference>
<feature type="transmembrane region" description="Helical" evidence="8">
    <location>
        <begin position="196"/>
        <end position="214"/>
    </location>
</feature>
<keyword evidence="4" id="KW-0677">Repeat</keyword>
<reference evidence="9" key="1">
    <citation type="submission" date="2015-04" db="UniProtKB">
        <authorList>
            <consortium name="EnsemblPlants"/>
        </authorList>
    </citation>
    <scope>IDENTIFICATION</scope>
</reference>
<evidence type="ECO:0000256" key="4">
    <source>
        <dbReference type="ARBA" id="ARBA00022737"/>
    </source>
</evidence>
<evidence type="ECO:0000256" key="1">
    <source>
        <dbReference type="ARBA" id="ARBA00004141"/>
    </source>
</evidence>
<feature type="transmembrane region" description="Helical" evidence="8">
    <location>
        <begin position="623"/>
        <end position="642"/>
    </location>
</feature>
<dbReference type="eggNOG" id="KOG0223">
    <property type="taxonomic scope" value="Eukaryota"/>
</dbReference>
<feature type="compositionally biased region" description="Basic and acidic residues" evidence="7">
    <location>
        <begin position="315"/>
        <end position="325"/>
    </location>
</feature>
<evidence type="ECO:0000256" key="5">
    <source>
        <dbReference type="ARBA" id="ARBA00022989"/>
    </source>
</evidence>
<dbReference type="CDD" id="cd00333">
    <property type="entry name" value="MIP"/>
    <property type="match status" value="1"/>
</dbReference>
<dbReference type="HOGENOM" id="CLU_349319_0_0_1"/>
<dbReference type="PRINTS" id="PR00783">
    <property type="entry name" value="MINTRINSICP"/>
</dbReference>
<accession>A0A0E0LR91</accession>
<dbReference type="PANTHER" id="PTHR45724">
    <property type="entry name" value="AQUAPORIN NIP2-1"/>
    <property type="match status" value="1"/>
</dbReference>
<feature type="transmembrane region" description="Helical" evidence="8">
    <location>
        <begin position="380"/>
        <end position="400"/>
    </location>
</feature>
<feature type="compositionally biased region" description="Basic and acidic residues" evidence="7">
    <location>
        <begin position="53"/>
        <end position="71"/>
    </location>
</feature>
<dbReference type="AlphaFoldDB" id="A0A0E0LR91"/>
<comment type="subcellular location">
    <subcellularLocation>
        <location evidence="1">Membrane</location>
        <topology evidence="1">Multi-pass membrane protein</topology>
    </subcellularLocation>
</comment>
<dbReference type="STRING" id="4537.A0A0E0LR91"/>
<feature type="transmembrane region" description="Helical" evidence="8">
    <location>
        <begin position="534"/>
        <end position="552"/>
    </location>
</feature>
<evidence type="ECO:0000256" key="8">
    <source>
        <dbReference type="SAM" id="Phobius"/>
    </source>
</evidence>
<dbReference type="SUPFAM" id="SSF81338">
    <property type="entry name" value="Aquaporin-like"/>
    <property type="match status" value="3"/>
</dbReference>
<evidence type="ECO:0000256" key="6">
    <source>
        <dbReference type="ARBA" id="ARBA00023136"/>
    </source>
</evidence>
<evidence type="ECO:0000313" key="10">
    <source>
        <dbReference type="Proteomes" id="UP000026962"/>
    </source>
</evidence>
<dbReference type="Proteomes" id="UP000026962">
    <property type="component" value="Chromosome 8"/>
</dbReference>
<keyword evidence="10" id="KW-1185">Reference proteome</keyword>
<feature type="transmembrane region" description="Helical" evidence="8">
    <location>
        <begin position="492"/>
        <end position="514"/>
    </location>
</feature>
<feature type="transmembrane region" description="Helical" evidence="8">
    <location>
        <begin position="736"/>
        <end position="757"/>
    </location>
</feature>
<feature type="region of interest" description="Disordered" evidence="7">
    <location>
        <begin position="1"/>
        <end position="71"/>
    </location>
</feature>
<keyword evidence="2" id="KW-0813">Transport</keyword>
<evidence type="ECO:0000256" key="2">
    <source>
        <dbReference type="ARBA" id="ARBA00022448"/>
    </source>
</evidence>
<keyword evidence="5 8" id="KW-1133">Transmembrane helix</keyword>
<dbReference type="Gene3D" id="1.20.1080.10">
    <property type="entry name" value="Glycerol uptake facilitator protein"/>
    <property type="match status" value="3"/>
</dbReference>
<dbReference type="InterPro" id="IPR000425">
    <property type="entry name" value="MIP"/>
</dbReference>
<dbReference type="InterPro" id="IPR022357">
    <property type="entry name" value="MIP_CS"/>
</dbReference>
<dbReference type="PROSITE" id="PS00221">
    <property type="entry name" value="MIP"/>
    <property type="match status" value="3"/>
</dbReference>
<dbReference type="InterPro" id="IPR023271">
    <property type="entry name" value="Aquaporin-like"/>
</dbReference>
<dbReference type="PANTHER" id="PTHR45724:SF55">
    <property type="entry name" value="AQUAPORIN NIP3-2"/>
    <property type="match status" value="1"/>
</dbReference>
<protein>
    <recommendedName>
        <fullName evidence="11">Aquaporin</fullName>
    </recommendedName>
</protein>
<sequence length="875" mass="90410">MAERSSDENHNQVAIDMCSASPVDRSLSAAGGGGDGTPPRSPGVSKVVVPVESPEKTTGKSQPDDHDQQQRRAEVPLVKKHGGAETLVGVAASAGLAVVAVVLSVVHISGSHLNPAVSLAMAAFGHLPPAHLLPYAAAQTTASLAAAFLAKGVFRPARPAVMATVPAAGVGAGEAFVVEAALTFVLVFVITASKELIAIAIAAAIMMNALVGGPSTGPSMNPARTIGAAVATGEYRQMWIYLVAPPLGAIAGAGAYTMSSMGMDAAAASVTVPPMQIQTGDQSNRIAIIISPRAGSSKILPFELVNGATNAGSQRHADPAESTHEAHHHLWHPGDLPKIKPPVPLVKKVGAEFFGTFTLIFTVLSTIIMDEQHKGVETLLGIATSAGLAVTVLVLSLIHISGCHLNPAVSIAMAVFGHLPLAHLLPYIAAQILGSITASFAVKGLYHPVNPGIVTVPKVGTVEAFFLEFVTTFVLLFIITALATDPNAVKELIAVAVGATIMMNALVAGPSTGASMNPARTLGPAIATGRYTQIWVYLVATPLGAVAGEGYLQMEGHKSGMEAVAVTIPPLHTGESNHRIDSNVSSQCHADPAELSDGTHQHHLWHPGFTSVQPPPVPLVNKVSAEFFGTFILIFTVLSTIIMDEQHKSIETLLGIATSAGLAVTVLVLSLIHISGCHLNPAISIAMAVFGHLPPAHLLPYISSQILGSVAASFAVKGLYHPVNPGIVTVPNIGTVEAFFVEFIITSVLLFIITALATDPNAAINRSIDESGTYNWRGYCHREIYSDLGLLGGNSTGSSSLTSPSASPPTAAVISSLSLSCIAGFLTRLASIHCNAVAVVSVPALMNSEQRLTISPSVSALPPSSGMVSFTREST</sequence>
<proteinExistence type="predicted"/>
<evidence type="ECO:0008006" key="11">
    <source>
        <dbReference type="Google" id="ProtNLM"/>
    </source>
</evidence>
<dbReference type="EnsemblPlants" id="OPUNC08G02810.1">
    <property type="protein sequence ID" value="OPUNC08G02810.1"/>
    <property type="gene ID" value="OPUNC08G02810"/>
</dbReference>
<feature type="transmembrane region" description="Helical" evidence="8">
    <location>
        <begin position="87"/>
        <end position="110"/>
    </location>
</feature>
<feature type="transmembrane region" description="Helical" evidence="8">
    <location>
        <begin position="161"/>
        <end position="190"/>
    </location>
</feature>